<comment type="caution">
    <text evidence="1">The sequence shown here is derived from an EMBL/GenBank/DDBJ whole genome shotgun (WGS) entry which is preliminary data.</text>
</comment>
<gene>
    <name evidence="1" type="ORF">MJG53_009779</name>
</gene>
<dbReference type="Proteomes" id="UP001057279">
    <property type="component" value="Linkage Group LG10"/>
</dbReference>
<keyword evidence="2" id="KW-1185">Reference proteome</keyword>
<proteinExistence type="predicted"/>
<evidence type="ECO:0000313" key="2">
    <source>
        <dbReference type="Proteomes" id="UP001057279"/>
    </source>
</evidence>
<evidence type="ECO:0000313" key="1">
    <source>
        <dbReference type="EMBL" id="KAI4581336.1"/>
    </source>
</evidence>
<reference evidence="1" key="1">
    <citation type="submission" date="2022-03" db="EMBL/GenBank/DDBJ databases">
        <title>Genomic analyses of argali, domestic sheep and their hybrids provide insights into chromosomal evolution, heterosis and genetic basis of agronomic traits.</title>
        <authorList>
            <person name="Li M."/>
        </authorList>
    </citation>
    <scope>NUCLEOTIDE SEQUENCE</scope>
    <source>
        <strain evidence="1">F1 hybrid</strain>
    </source>
</reference>
<dbReference type="EMBL" id="CM043035">
    <property type="protein sequence ID" value="KAI4581336.1"/>
    <property type="molecule type" value="Genomic_DNA"/>
</dbReference>
<protein>
    <submittedName>
        <fullName evidence="1">Uncharacterized protein</fullName>
    </submittedName>
</protein>
<organism evidence="1 2">
    <name type="scientific">Ovis ammon polii x Ovis aries</name>
    <dbReference type="NCBI Taxonomy" id="2918886"/>
    <lineage>
        <taxon>Eukaryota</taxon>
        <taxon>Metazoa</taxon>
        <taxon>Chordata</taxon>
        <taxon>Craniata</taxon>
        <taxon>Vertebrata</taxon>
        <taxon>Euteleostomi</taxon>
        <taxon>Mammalia</taxon>
        <taxon>Eutheria</taxon>
        <taxon>Laurasiatheria</taxon>
        <taxon>Artiodactyla</taxon>
        <taxon>Ruminantia</taxon>
        <taxon>Pecora</taxon>
        <taxon>Bovidae</taxon>
        <taxon>Caprinae</taxon>
        <taxon>Ovis</taxon>
    </lineage>
</organism>
<name>A0ACB9UV31_9CETA</name>
<accession>A0ACB9UV31</accession>
<sequence>MKVDALRHQLLAKQDWSLCVKKSDHELESEGDTIPQFCGCLAKNKSVGLSTPTSPVLKRDGVQSEDWNALCLLQHRNALLALTETSKRCGIVCFGAVLDLIHLRFQHNKAKRVFAAAGQLVCVVNPTHNLKRQPSKHKGQRVCEGHLMGEGVRLSDTTERCNRAGEGTGLIPGRRTKIPQAA</sequence>